<name>A0ABX7GRJ8_9PSED</name>
<feature type="transmembrane region" description="Helical" evidence="1">
    <location>
        <begin position="30"/>
        <end position="51"/>
    </location>
</feature>
<feature type="transmembrane region" description="Helical" evidence="1">
    <location>
        <begin position="63"/>
        <end position="84"/>
    </location>
</feature>
<accession>A0ABX7GRJ8</accession>
<reference evidence="2 3" key="2">
    <citation type="submission" date="2021-03" db="EMBL/GenBank/DDBJ databases">
        <title>P. granadensis CT364 genome publication.</title>
        <authorList>
            <person name="Stach J."/>
            <person name="Montero-Calasanz Md.C."/>
        </authorList>
    </citation>
    <scope>NUCLEOTIDE SEQUENCE [LARGE SCALE GENOMIC DNA]</scope>
    <source>
        <strain evidence="2 3">CT364</strain>
    </source>
</reference>
<organism evidence="2 3">
    <name type="scientific">Pseudomonas granadensis</name>
    <dbReference type="NCBI Taxonomy" id="1421430"/>
    <lineage>
        <taxon>Bacteria</taxon>
        <taxon>Pseudomonadati</taxon>
        <taxon>Pseudomonadota</taxon>
        <taxon>Gammaproteobacteria</taxon>
        <taxon>Pseudomonadales</taxon>
        <taxon>Pseudomonadaceae</taxon>
        <taxon>Pseudomonas</taxon>
    </lineage>
</organism>
<dbReference type="Proteomes" id="UP000663686">
    <property type="component" value="Chromosome"/>
</dbReference>
<feature type="transmembrane region" description="Helical" evidence="1">
    <location>
        <begin position="96"/>
        <end position="117"/>
    </location>
</feature>
<evidence type="ECO:0000256" key="1">
    <source>
        <dbReference type="SAM" id="Phobius"/>
    </source>
</evidence>
<keyword evidence="1" id="KW-1133">Transmembrane helix</keyword>
<protein>
    <submittedName>
        <fullName evidence="2">Uncharacterized protein</fullName>
    </submittedName>
</protein>
<proteinExistence type="predicted"/>
<evidence type="ECO:0000313" key="3">
    <source>
        <dbReference type="Proteomes" id="UP000663686"/>
    </source>
</evidence>
<evidence type="ECO:0000313" key="2">
    <source>
        <dbReference type="EMBL" id="QRK86909.1"/>
    </source>
</evidence>
<sequence length="118" mass="12464">MALLYLFIWTVVWVWIATERGNWNLIQANLAGAAGGFMVAMTVSVIVSSLFPSDAASSTHFKGSVLAVTTTAGVLAGVWMWMASRPRPAHPLLRHIGAGLCAVAAGVTTLTIIAVNLR</sequence>
<keyword evidence="3" id="KW-1185">Reference proteome</keyword>
<gene>
    <name evidence="2" type="ORF">JN757_22990</name>
</gene>
<reference evidence="2 3" key="1">
    <citation type="submission" date="2021-02" db="EMBL/GenBank/DDBJ databases">
        <authorList>
            <person name="Cea Torrescassana E."/>
        </authorList>
    </citation>
    <scope>NUCLEOTIDE SEQUENCE [LARGE SCALE GENOMIC DNA]</scope>
    <source>
        <strain evidence="2 3">CT364</strain>
    </source>
</reference>
<keyword evidence="1" id="KW-0472">Membrane</keyword>
<dbReference type="EMBL" id="CP069352">
    <property type="protein sequence ID" value="QRK86909.1"/>
    <property type="molecule type" value="Genomic_DNA"/>
</dbReference>
<keyword evidence="1" id="KW-0812">Transmembrane</keyword>